<dbReference type="InterPro" id="IPR041049">
    <property type="entry name" value="DUF5615"/>
</dbReference>
<evidence type="ECO:0000313" key="3">
    <source>
        <dbReference type="Proteomes" id="UP000253919"/>
    </source>
</evidence>
<comment type="caution">
    <text evidence="2">The sequence shown here is derived from an EMBL/GenBank/DDBJ whole genome shotgun (WGS) entry which is preliminary data.</text>
</comment>
<dbReference type="Proteomes" id="UP000253919">
    <property type="component" value="Unassembled WGS sequence"/>
</dbReference>
<accession>A0A369QKH0</accession>
<evidence type="ECO:0000313" key="2">
    <source>
        <dbReference type="EMBL" id="RDC63747.1"/>
    </source>
</evidence>
<dbReference type="Pfam" id="PF18480">
    <property type="entry name" value="DUF5615"/>
    <property type="match status" value="1"/>
</dbReference>
<organism evidence="2 3">
    <name type="scientific">Adhaeribacter pallidiroseus</name>
    <dbReference type="NCBI Taxonomy" id="2072847"/>
    <lineage>
        <taxon>Bacteria</taxon>
        <taxon>Pseudomonadati</taxon>
        <taxon>Bacteroidota</taxon>
        <taxon>Cytophagia</taxon>
        <taxon>Cytophagales</taxon>
        <taxon>Hymenobacteraceae</taxon>
        <taxon>Adhaeribacter</taxon>
    </lineage>
</organism>
<protein>
    <recommendedName>
        <fullName evidence="1">DUF5615 domain-containing protein</fullName>
    </recommendedName>
</protein>
<gene>
    <name evidence="2" type="ORF">AHMF7616_02355</name>
</gene>
<feature type="domain" description="DUF5615" evidence="1">
    <location>
        <begin position="1"/>
        <end position="93"/>
    </location>
</feature>
<dbReference type="RefSeq" id="WP_115372994.1">
    <property type="nucleotide sequence ID" value="NZ_QASA01000001.1"/>
</dbReference>
<reference evidence="2 3" key="1">
    <citation type="submission" date="2018-04" db="EMBL/GenBank/DDBJ databases">
        <title>Adhaeribacter sp. HMF7616 genome sequencing and assembly.</title>
        <authorList>
            <person name="Kang H."/>
            <person name="Kang J."/>
            <person name="Cha I."/>
            <person name="Kim H."/>
            <person name="Joh K."/>
        </authorList>
    </citation>
    <scope>NUCLEOTIDE SEQUENCE [LARGE SCALE GENOMIC DNA]</scope>
    <source>
        <strain evidence="2 3">HMF7616</strain>
    </source>
</reference>
<proteinExistence type="predicted"/>
<name>A0A369QKH0_9BACT</name>
<keyword evidence="3" id="KW-1185">Reference proteome</keyword>
<evidence type="ECO:0000259" key="1">
    <source>
        <dbReference type="Pfam" id="PF18480"/>
    </source>
</evidence>
<dbReference type="AlphaFoldDB" id="A0A369QKH0"/>
<sequence>MKVICDVHIPLRLVTYFNKQGVHAEHVNNLPDKYFTTDKVISEYADKNDLVVITKDIDFRNSYYIKNSPKKLIRICLGNLSTTEIITIINTHILFLIDIYQKFISFYIEVEREKILVLSS</sequence>
<dbReference type="EMBL" id="QASA01000001">
    <property type="protein sequence ID" value="RDC63747.1"/>
    <property type="molecule type" value="Genomic_DNA"/>
</dbReference>
<dbReference type="OrthoDB" id="27473at2"/>